<feature type="domain" description="NAD(P)-binding" evidence="1">
    <location>
        <begin position="15"/>
        <end position="193"/>
    </location>
</feature>
<evidence type="ECO:0000259" key="1">
    <source>
        <dbReference type="Pfam" id="PF13460"/>
    </source>
</evidence>
<dbReference type="PANTHER" id="PTHR15020">
    <property type="entry name" value="FLAVIN REDUCTASE-RELATED"/>
    <property type="match status" value="1"/>
</dbReference>
<dbReference type="Pfam" id="PF13460">
    <property type="entry name" value="NAD_binding_10"/>
    <property type="match status" value="1"/>
</dbReference>
<evidence type="ECO:0000313" key="2">
    <source>
        <dbReference type="EMBL" id="BAY55571.1"/>
    </source>
</evidence>
<dbReference type="EMBL" id="AP018203">
    <property type="protein sequence ID" value="BAY55571.1"/>
    <property type="molecule type" value="Genomic_DNA"/>
</dbReference>
<dbReference type="SUPFAM" id="SSF51735">
    <property type="entry name" value="NAD(P)-binding Rossmann-fold domains"/>
    <property type="match status" value="1"/>
</dbReference>
<dbReference type="AlphaFoldDB" id="A0A1Z4JFQ9"/>
<dbReference type="Proteomes" id="UP000217895">
    <property type="component" value="Chromosome"/>
</dbReference>
<sequence length="222" mass="23555">MLESLTPFETVLVAGASRGVGREIARILQPNFTVKALLRSNIAVNELEVLGIQPIMGDAMIPEQLDLSGIDAVISTIGGLPGDIKRADDEGNRNLIDAARKAGVKKFVLVTSIGCGDSVVALPPRALEALGAVLEDKEKAEQHLIDSGLTYTIVRPGGLKSEPATGTGFLTEDPKISGSIHRADVADLVCKCLISDRANQKILSALDRNQMFSASEIVEFIP</sequence>
<dbReference type="InterPro" id="IPR016040">
    <property type="entry name" value="NAD(P)-bd_dom"/>
</dbReference>
<reference evidence="2 3" key="1">
    <citation type="submission" date="2017-06" db="EMBL/GenBank/DDBJ databases">
        <title>Genome sequencing of cyanobaciteial culture collection at National Institute for Environmental Studies (NIES).</title>
        <authorList>
            <person name="Hirose Y."/>
            <person name="Shimura Y."/>
            <person name="Fujisawa T."/>
            <person name="Nakamura Y."/>
            <person name="Kawachi M."/>
        </authorList>
    </citation>
    <scope>NUCLEOTIDE SEQUENCE [LARGE SCALE GENOMIC DNA]</scope>
    <source>
        <strain evidence="2 3">NIES-2135</strain>
    </source>
</reference>
<gene>
    <name evidence="2" type="ORF">NIES2135_23950</name>
</gene>
<dbReference type="PANTHER" id="PTHR15020:SF45">
    <property type="entry name" value="NAD(P)-BINDING DOMAIN-CONTAINING PROTEIN"/>
    <property type="match status" value="1"/>
</dbReference>
<dbReference type="PRINTS" id="PR00081">
    <property type="entry name" value="GDHRDH"/>
</dbReference>
<name>A0A1Z4JFQ9_LEPBY</name>
<accession>A0A1Z4JFQ9</accession>
<evidence type="ECO:0000313" key="3">
    <source>
        <dbReference type="Proteomes" id="UP000217895"/>
    </source>
</evidence>
<proteinExistence type="predicted"/>
<dbReference type="CDD" id="cd05243">
    <property type="entry name" value="SDR_a5"/>
    <property type="match status" value="1"/>
</dbReference>
<dbReference type="InterPro" id="IPR002347">
    <property type="entry name" value="SDR_fam"/>
</dbReference>
<protein>
    <submittedName>
        <fullName evidence="2">NAD dependent epimerase/dehydratase family protein</fullName>
    </submittedName>
</protein>
<organism evidence="2 3">
    <name type="scientific">Leptolyngbya boryana NIES-2135</name>
    <dbReference type="NCBI Taxonomy" id="1973484"/>
    <lineage>
        <taxon>Bacteria</taxon>
        <taxon>Bacillati</taxon>
        <taxon>Cyanobacteriota</taxon>
        <taxon>Cyanophyceae</taxon>
        <taxon>Leptolyngbyales</taxon>
        <taxon>Leptolyngbyaceae</taxon>
        <taxon>Leptolyngbya group</taxon>
        <taxon>Leptolyngbya</taxon>
    </lineage>
</organism>
<keyword evidence="3" id="KW-1185">Reference proteome</keyword>
<dbReference type="InterPro" id="IPR036291">
    <property type="entry name" value="NAD(P)-bd_dom_sf"/>
</dbReference>
<dbReference type="Gene3D" id="3.40.50.720">
    <property type="entry name" value="NAD(P)-binding Rossmann-like Domain"/>
    <property type="match status" value="1"/>
</dbReference>